<evidence type="ECO:0000256" key="1">
    <source>
        <dbReference type="SAM" id="Phobius"/>
    </source>
</evidence>
<reference evidence="2" key="1">
    <citation type="journal article" date="2008" name="FEMS Microbiol. Ecol.">
        <title>Metagenomic analysis of a freshwater toxic cyanobacteria bloom.</title>
        <authorList>
            <person name="Pope P.B."/>
            <person name="Patel B.K."/>
        </authorList>
    </citation>
    <scope>NUCLEOTIDE SEQUENCE</scope>
</reference>
<accession>B1N6I1</accession>
<organism evidence="2">
    <name type="scientific">uncultured bacterium CBNPD1 BAC clone 543</name>
    <dbReference type="NCBI Taxonomy" id="417308"/>
    <lineage>
        <taxon>Bacteria</taxon>
        <taxon>environmental samples</taxon>
    </lineage>
</organism>
<dbReference type="AlphaFoldDB" id="B1N6I1"/>
<protein>
    <submittedName>
        <fullName evidence="2">Putative cation-transporting P-type ATPase</fullName>
    </submittedName>
</protein>
<name>B1N6I1_9BACT</name>
<keyword evidence="1" id="KW-0472">Membrane</keyword>
<evidence type="ECO:0000313" key="2">
    <source>
        <dbReference type="EMBL" id="ABM53529.1"/>
    </source>
</evidence>
<sequence length="1119" mass="113944">MSSSERETSARPRKRLLVWGGAAAGVLLVAIGLGIALLPTLLSGAWGRSLVVNAIAPSVQGSVSLKEMSLSWGGPQRISGLEITSASGDRIAADVQVDGSLWSLVKLSAPVRVRLSGAVRSGTADDGSLTILRLLRGSSPSSAPTGSTAPALPVATSTGTTNASLEALRGSVLEIVRVDLEVTGSGDRPAISVTNLHGTCTLETDGCSVDLNADTKVGERAGNLSIRGSAAKCLLPSGEFAVDTMALDLSVQASALAVPAKGFPLVIDRLQWTVVSRALRDEVRVQGEIAVALPTGEQAVSTVDLKARTPFDAAARSVAGSVRIERLPTSALAPYLPRAMDAQRDIGPSITAVLVLDGTQGTLQLQADSIRVNAAASLEEGGTKLVLSTTSVQAAVQPAMVPSLGLAEPLAVQVDIASAALPLSIGGAIDWNACAVQGRIATGAAAIRCTDAILLPLGATTVDVRAAGHAVPMEIRIDGSVGGTAVTAVQSVTGWAQLLAGQSDALGAKGSLAIAPLDITKASWLPDDIRTMLLQSAVSSVAVVVEQDGTMASGRASLRCTLGDAVVSTRTTWDKDAVATEPIDCTLTVAPSLVARFAPASIALSEPARAEIRVDALRIPWQQINAGQYLPPLVAGTVRVPMLAVARSPGLAAPATLRDVEVKGSFAPAVEAKGAALSAVLTARVLAAANDAAQLRGSVEWPDLGAPSMRGSTEVTMAGGSALASLLDLGPAAALLAGPGSIRASVERATADQFDFDVSLPRLKLKGAGLATLDPKGATPMRIELKPTQCAFDLPAEVVEQWLGLRSGADWQQLMTAATGRAIRGTISVESCAWRGSIDDASAVATVKIAPGSIEAPGREKVQFDEVTLSVKSPRVAERAQASLDGSFRVGAGAPGTLTVALDARGDLRAIASTTASALSLKDSSLGIKVPGALAVELLRWSGLQSPSANGAVSPSIGDINLACNVRSLSLPMSSAAGGSAAMRLDLAPCAVQLPGKPRLGMGALEVVVRSSGLNRELNAAVQGTLAVGDAAPAPLTAAAALSGDLRALFGAPNIPITLADSEASLQMPGALALALVDLVNDDASASAALRRLSPIDARMRVKSMTMPASGRSRQRVHR</sequence>
<feature type="transmembrane region" description="Helical" evidence="1">
    <location>
        <begin position="16"/>
        <end position="38"/>
    </location>
</feature>
<dbReference type="EMBL" id="EF157668">
    <property type="protein sequence ID" value="ABM53529.1"/>
    <property type="molecule type" value="Genomic_DNA"/>
</dbReference>
<keyword evidence="1" id="KW-0812">Transmembrane</keyword>
<keyword evidence="1" id="KW-1133">Transmembrane helix</keyword>
<proteinExistence type="predicted"/>